<keyword evidence="2" id="KW-0472">Membrane</keyword>
<accession>A0A0V0QJD6</accession>
<dbReference type="EMBL" id="LDAU01000158">
    <property type="protein sequence ID" value="KRX02080.1"/>
    <property type="molecule type" value="Genomic_DNA"/>
</dbReference>
<keyword evidence="1" id="KW-0175">Coiled coil</keyword>
<evidence type="ECO:0000313" key="3">
    <source>
        <dbReference type="EMBL" id="KRX02080.1"/>
    </source>
</evidence>
<evidence type="ECO:0008006" key="5">
    <source>
        <dbReference type="Google" id="ProtNLM"/>
    </source>
</evidence>
<keyword evidence="4" id="KW-1185">Reference proteome</keyword>
<feature type="transmembrane region" description="Helical" evidence="2">
    <location>
        <begin position="282"/>
        <end position="313"/>
    </location>
</feature>
<dbReference type="InParanoid" id="A0A0V0QJD6"/>
<feature type="transmembrane region" description="Helical" evidence="2">
    <location>
        <begin position="224"/>
        <end position="243"/>
    </location>
</feature>
<evidence type="ECO:0000256" key="2">
    <source>
        <dbReference type="SAM" id="Phobius"/>
    </source>
</evidence>
<proteinExistence type="predicted"/>
<keyword evidence="2" id="KW-1133">Transmembrane helix</keyword>
<organism evidence="3 4">
    <name type="scientific">Pseudocohnilembus persalinus</name>
    <name type="common">Ciliate</name>
    <dbReference type="NCBI Taxonomy" id="266149"/>
    <lineage>
        <taxon>Eukaryota</taxon>
        <taxon>Sar</taxon>
        <taxon>Alveolata</taxon>
        <taxon>Ciliophora</taxon>
        <taxon>Intramacronucleata</taxon>
        <taxon>Oligohymenophorea</taxon>
        <taxon>Scuticociliatia</taxon>
        <taxon>Philasterida</taxon>
        <taxon>Pseudocohnilembidae</taxon>
        <taxon>Pseudocohnilembus</taxon>
    </lineage>
</organism>
<sequence length="506" mass="59872">MSQKKNILCISGVSSVLSYILYNYPFHKTNAAAIKNDWEIIHKTYHQDENDKNYKCYFKRDEEAAKKYKFQFEMLKKLGYSKNSDYVYHEVLQPLFKDLKQNFVLLENPYPYKFCAIQHYCYWIQKGFEADFNSQDAVREAKRIFPEAKQIEAYENIPALRTCPDIKHYQSKDDKKNLIENQTQNQSENQESRNNQVIEQELNAELELKKLKQNQAQEMNKNRFIIVLIVNFLSLVGIIYCTFDQDWFHFTVKEGEESNCGLIYFYDREEKKTKFLDFDVGIFQAGVVFFVLNVVGVVVQALQVLKIFGFLYLDIQSQVRRFGILRNLSLSLFSVGVVYWEVFIVVDMGGREGFGGVGFDLYLFVVCLFFYYVVCVFYFFLKKRKVKQDLMARLLKPDDLIERSNSIYVNSQSSESLQQQQQQEFNGGRGVKIQYRNLPKTFDNNENNQIVYEGFQNRDQNQYQEQDEEKLDSYVSKYYSYDRINTKINININNNNKTQISQDSDI</sequence>
<name>A0A0V0QJD6_PSEPJ</name>
<gene>
    <name evidence="3" type="ORF">PPERSA_03142</name>
</gene>
<dbReference type="AlphaFoldDB" id="A0A0V0QJD6"/>
<comment type="caution">
    <text evidence="3">The sequence shown here is derived from an EMBL/GenBank/DDBJ whole genome shotgun (WGS) entry which is preliminary data.</text>
</comment>
<protein>
    <recommendedName>
        <fullName evidence="5">Transmembrane protein</fullName>
    </recommendedName>
</protein>
<evidence type="ECO:0000256" key="1">
    <source>
        <dbReference type="SAM" id="Coils"/>
    </source>
</evidence>
<feature type="transmembrane region" description="Helical" evidence="2">
    <location>
        <begin position="325"/>
        <end position="346"/>
    </location>
</feature>
<dbReference type="Proteomes" id="UP000054937">
    <property type="component" value="Unassembled WGS sequence"/>
</dbReference>
<keyword evidence="2" id="KW-0812">Transmembrane</keyword>
<reference evidence="3 4" key="1">
    <citation type="journal article" date="2015" name="Sci. Rep.">
        <title>Genome of the facultative scuticociliatosis pathogen Pseudocohnilembus persalinus provides insight into its virulence through horizontal gene transfer.</title>
        <authorList>
            <person name="Xiong J."/>
            <person name="Wang G."/>
            <person name="Cheng J."/>
            <person name="Tian M."/>
            <person name="Pan X."/>
            <person name="Warren A."/>
            <person name="Jiang C."/>
            <person name="Yuan D."/>
            <person name="Miao W."/>
        </authorList>
    </citation>
    <scope>NUCLEOTIDE SEQUENCE [LARGE SCALE GENOMIC DNA]</scope>
    <source>
        <strain evidence="3">36N120E</strain>
    </source>
</reference>
<feature type="coiled-coil region" evidence="1">
    <location>
        <begin position="194"/>
        <end position="221"/>
    </location>
</feature>
<evidence type="ECO:0000313" key="4">
    <source>
        <dbReference type="Proteomes" id="UP000054937"/>
    </source>
</evidence>
<feature type="transmembrane region" description="Helical" evidence="2">
    <location>
        <begin position="361"/>
        <end position="381"/>
    </location>
</feature>